<dbReference type="VEuPathDB" id="VectorBase:LLOJ010883"/>
<evidence type="ECO:0000256" key="2">
    <source>
        <dbReference type="ARBA" id="ARBA00022448"/>
    </source>
</evidence>
<keyword evidence="11" id="KW-0407">Ion channel</keyword>
<keyword evidence="8" id="KW-0675">Receptor</keyword>
<dbReference type="SUPFAM" id="SSF53850">
    <property type="entry name" value="Periplasmic binding protein-like II"/>
    <property type="match status" value="1"/>
</dbReference>
<feature type="signal peptide" evidence="13">
    <location>
        <begin position="1"/>
        <end position="19"/>
    </location>
</feature>
<dbReference type="GO" id="GO:0005886">
    <property type="term" value="C:plasma membrane"/>
    <property type="evidence" value="ECO:0007669"/>
    <property type="project" value="UniProtKB-SubCell"/>
</dbReference>
<accession>A0A3F2ZDA7</accession>
<dbReference type="GO" id="GO:0015276">
    <property type="term" value="F:ligand-gated monoatomic ion channel activity"/>
    <property type="evidence" value="ECO:0007669"/>
    <property type="project" value="InterPro"/>
</dbReference>
<dbReference type="AlphaFoldDB" id="A0A3F2ZDA7"/>
<evidence type="ECO:0000256" key="7">
    <source>
        <dbReference type="ARBA" id="ARBA00023136"/>
    </source>
</evidence>
<dbReference type="Pfam" id="PF10613">
    <property type="entry name" value="Lig_chan-Glu_bd"/>
    <property type="match status" value="1"/>
</dbReference>
<keyword evidence="13" id="KW-0732">Signal</keyword>
<evidence type="ECO:0000256" key="4">
    <source>
        <dbReference type="ARBA" id="ARBA00022692"/>
    </source>
</evidence>
<reference evidence="15" key="1">
    <citation type="submission" date="2020-05" db="UniProtKB">
        <authorList>
            <consortium name="EnsemblMetazoa"/>
        </authorList>
    </citation>
    <scope>IDENTIFICATION</scope>
    <source>
        <strain evidence="15">Jacobina</strain>
    </source>
</reference>
<keyword evidence="7 12" id="KW-0472">Membrane</keyword>
<dbReference type="Gene3D" id="3.40.190.10">
    <property type="entry name" value="Periplasmic binding protein-like II"/>
    <property type="match status" value="1"/>
</dbReference>
<keyword evidence="4 12" id="KW-0812">Transmembrane</keyword>
<keyword evidence="10" id="KW-1071">Ligand-gated ion channel</keyword>
<evidence type="ECO:0000256" key="9">
    <source>
        <dbReference type="ARBA" id="ARBA00023180"/>
    </source>
</evidence>
<dbReference type="InterPro" id="IPR019594">
    <property type="entry name" value="Glu/Gly-bd"/>
</dbReference>
<keyword evidence="2" id="KW-0813">Transport</keyword>
<evidence type="ECO:0000256" key="6">
    <source>
        <dbReference type="ARBA" id="ARBA00023065"/>
    </source>
</evidence>
<dbReference type="InterPro" id="IPR052192">
    <property type="entry name" value="Insect_Ionotropic_Sensory_Rcpt"/>
</dbReference>
<evidence type="ECO:0000256" key="5">
    <source>
        <dbReference type="ARBA" id="ARBA00022989"/>
    </source>
</evidence>
<keyword evidence="3" id="KW-1003">Cell membrane</keyword>
<protein>
    <recommendedName>
        <fullName evidence="14">Ionotropic glutamate receptor L-glutamate and glycine-binding domain-containing protein</fullName>
    </recommendedName>
</protein>
<evidence type="ECO:0000256" key="12">
    <source>
        <dbReference type="SAM" id="Phobius"/>
    </source>
</evidence>
<keyword evidence="6" id="KW-0406">Ion transport</keyword>
<dbReference type="EnsemblMetazoa" id="LLOJ010883-RA">
    <property type="protein sequence ID" value="LLOJ010883-PA"/>
    <property type="gene ID" value="LLOJ010883"/>
</dbReference>
<evidence type="ECO:0000259" key="14">
    <source>
        <dbReference type="SMART" id="SM00918"/>
    </source>
</evidence>
<name>A0A3F2ZDA7_LUTLO</name>
<dbReference type="EMBL" id="AJWK01010786">
    <property type="status" value="NOT_ANNOTATED_CDS"/>
    <property type="molecule type" value="Genomic_DNA"/>
</dbReference>
<dbReference type="PANTHER" id="PTHR42643:SF35">
    <property type="entry name" value="IONOTROPIC RECEPTOR 68A, ISOFORM A"/>
    <property type="match status" value="1"/>
</dbReference>
<feature type="transmembrane region" description="Helical" evidence="12">
    <location>
        <begin position="363"/>
        <end position="388"/>
    </location>
</feature>
<evidence type="ECO:0000256" key="8">
    <source>
        <dbReference type="ARBA" id="ARBA00023170"/>
    </source>
</evidence>
<evidence type="ECO:0000256" key="1">
    <source>
        <dbReference type="ARBA" id="ARBA00004651"/>
    </source>
</evidence>
<feature type="domain" description="Ionotropic glutamate receptor L-glutamate and glycine-binding" evidence="14">
    <location>
        <begin position="245"/>
        <end position="308"/>
    </location>
</feature>
<dbReference type="Proteomes" id="UP000092461">
    <property type="component" value="Unassembled WGS sequence"/>
</dbReference>
<keyword evidence="9" id="KW-0325">Glycoprotein</keyword>
<sequence length="443" mass="51751">MRVTNLLFLYLTSWGLCKGSKENTFNKFNLHDGLDTLTTSILSKLDPKVCFAILTDRQYYDILRESIFRSGTESYPVYLVLVSDSDDLLSPNYRTVRMLQEMRRVDCGVYVIYLANGIQMERFFRFGDKYRLLSSHAKYVLLHDYRLFTKNMQKIWKKIINVIFVRQFHPQKRHITSNTTWSWFELTTVPFPTPLKEIFVPKRVDFWQDGHFLRRSRLFEDKTHNLDGQVLRAALLEHVPAITKNFKNENDTNSGATFGGVEVEMIKALSQALNFRIEFYESPQPEIEKWGRYQYNGSFSGLLGEIVSSRTDFALGDFHYTRYHLVLMDLSIPYDTECLTFLTPEILADNSWKTLILPFSSEMWIGVCISLLLVGSIFFILSTSYIYIHDKLITKSSPKKTFCINNLNLQTNAEKNSHLKDGTKDVSTKYEVCFRGKRRQEII</sequence>
<keyword evidence="16" id="KW-1185">Reference proteome</keyword>
<proteinExistence type="predicted"/>
<evidence type="ECO:0000256" key="11">
    <source>
        <dbReference type="ARBA" id="ARBA00023303"/>
    </source>
</evidence>
<dbReference type="SMART" id="SM00918">
    <property type="entry name" value="Lig_chan-Glu_bd"/>
    <property type="match status" value="1"/>
</dbReference>
<organism evidence="15 16">
    <name type="scientific">Lutzomyia longipalpis</name>
    <name type="common">Sand fly</name>
    <dbReference type="NCBI Taxonomy" id="7200"/>
    <lineage>
        <taxon>Eukaryota</taxon>
        <taxon>Metazoa</taxon>
        <taxon>Ecdysozoa</taxon>
        <taxon>Arthropoda</taxon>
        <taxon>Hexapoda</taxon>
        <taxon>Insecta</taxon>
        <taxon>Pterygota</taxon>
        <taxon>Neoptera</taxon>
        <taxon>Endopterygota</taxon>
        <taxon>Diptera</taxon>
        <taxon>Nematocera</taxon>
        <taxon>Psychodoidea</taxon>
        <taxon>Psychodidae</taxon>
        <taxon>Lutzomyia</taxon>
        <taxon>Lutzomyia</taxon>
    </lineage>
</organism>
<keyword evidence="5 12" id="KW-1133">Transmembrane helix</keyword>
<dbReference type="PANTHER" id="PTHR42643">
    <property type="entry name" value="IONOTROPIC RECEPTOR 20A-RELATED"/>
    <property type="match status" value="1"/>
</dbReference>
<evidence type="ECO:0000313" key="16">
    <source>
        <dbReference type="Proteomes" id="UP000092461"/>
    </source>
</evidence>
<feature type="chain" id="PRO_5017588001" description="Ionotropic glutamate receptor L-glutamate and glycine-binding domain-containing protein" evidence="13">
    <location>
        <begin position="20"/>
        <end position="443"/>
    </location>
</feature>
<evidence type="ECO:0000256" key="13">
    <source>
        <dbReference type="SAM" id="SignalP"/>
    </source>
</evidence>
<dbReference type="VEuPathDB" id="VectorBase:LLONM1_000898"/>
<evidence type="ECO:0000256" key="10">
    <source>
        <dbReference type="ARBA" id="ARBA00023286"/>
    </source>
</evidence>
<evidence type="ECO:0000313" key="15">
    <source>
        <dbReference type="EnsemblMetazoa" id="LLOJ010883-PA"/>
    </source>
</evidence>
<dbReference type="Gene3D" id="1.10.287.70">
    <property type="match status" value="1"/>
</dbReference>
<comment type="subcellular location">
    <subcellularLocation>
        <location evidence="1">Cell membrane</location>
        <topology evidence="1">Multi-pass membrane protein</topology>
    </subcellularLocation>
</comment>
<evidence type="ECO:0000256" key="3">
    <source>
        <dbReference type="ARBA" id="ARBA00022475"/>
    </source>
</evidence>